<gene>
    <name evidence="3" type="ORF">LTR77_008176</name>
</gene>
<evidence type="ECO:0000256" key="2">
    <source>
        <dbReference type="SAM" id="MobiDB-lite"/>
    </source>
</evidence>
<evidence type="ECO:0000313" key="4">
    <source>
        <dbReference type="Proteomes" id="UP001337655"/>
    </source>
</evidence>
<evidence type="ECO:0000313" key="3">
    <source>
        <dbReference type="EMBL" id="KAK5166632.1"/>
    </source>
</evidence>
<dbReference type="GeneID" id="89929510"/>
<reference evidence="3 4" key="1">
    <citation type="submission" date="2023-08" db="EMBL/GenBank/DDBJ databases">
        <title>Black Yeasts Isolated from many extreme environments.</title>
        <authorList>
            <person name="Coleine C."/>
            <person name="Stajich J.E."/>
            <person name="Selbmann L."/>
        </authorList>
    </citation>
    <scope>NUCLEOTIDE SEQUENCE [LARGE SCALE GENOMIC DNA]</scope>
    <source>
        <strain evidence="3 4">CCFEE 5935</strain>
    </source>
</reference>
<keyword evidence="4" id="KW-1185">Reference proteome</keyword>
<comment type="caution">
    <text evidence="3">The sequence shown here is derived from an EMBL/GenBank/DDBJ whole genome shotgun (WGS) entry which is preliminary data.</text>
</comment>
<name>A0AAV9P209_9PEZI</name>
<evidence type="ECO:0000256" key="1">
    <source>
        <dbReference type="SAM" id="Coils"/>
    </source>
</evidence>
<feature type="compositionally biased region" description="Polar residues" evidence="2">
    <location>
        <begin position="346"/>
        <end position="387"/>
    </location>
</feature>
<dbReference type="EMBL" id="JAVRRT010000013">
    <property type="protein sequence ID" value="KAK5166632.1"/>
    <property type="molecule type" value="Genomic_DNA"/>
</dbReference>
<dbReference type="AlphaFoldDB" id="A0AAV9P209"/>
<dbReference type="Proteomes" id="UP001337655">
    <property type="component" value="Unassembled WGS sequence"/>
</dbReference>
<feature type="region of interest" description="Disordered" evidence="2">
    <location>
        <begin position="346"/>
        <end position="394"/>
    </location>
</feature>
<feature type="coiled-coil region" evidence="1">
    <location>
        <begin position="269"/>
        <end position="296"/>
    </location>
</feature>
<sequence length="702" mass="77695">MAGMEKKKDGGGFGEGGGYVVADYSGVGGYGVEVNGGGAAVYGGGGFPQYRAGAGAGVGGSFGGGNQVFCFPAMYNSAPKQASLKGLGSGIADIGQQLSQAVKPQDGQHVGQQVKPQVDQQVGEQGVPVSMWSMRSGCSENDDFYFPTPAQAAREKYLARKAEEKRKRSPEEKRQASFEKHQKRISDEEKKKQKNKSSANNVVTNSVTNFKQHAVATQQAPLLQATAAQAGTRVQSENTSKDNAAFYQQYVKTLIVNHVTELTEKECQLMSAQQAMTAKNKAIEELSARMSMLEQHVLSQQAHISMMQTPQTIVYHPAPVYGHTPSTIGPNESVSVARVNHSRLEQQAQQYQRPTSRTPDTADDTASASHRTPSSDLTKVSPSTNPFLTKPHSCDDVFGGTSPPTVALTPGAWSPAAEFAKKPLPELLSSCFKKVEASLHALPIEPILPNHGHRLSGPEFEIWKLAQEHLQNNRMASIQMETHEERYWLMLGMLSQEVVKQIFNDSILGHFPGRHAQEFVQLWAEEQDLRRPQNPRCIDLMHRHKLAETRVDLANTIVKMPGFWKWVQTFAADKTDAIISIYAPAFQRNHLNTLHARLHKAVVEATKIAIRMRQEPMIFEIFFPRHGIGWGSKFMVHRNKELVGQEISDEKCPYVVRCTALPLVKYKWFGENTADPVVLHKAEGTVGDRKTNLRPNKQRVRQ</sequence>
<dbReference type="RefSeq" id="XP_064656514.1">
    <property type="nucleotide sequence ID" value="XM_064805409.1"/>
</dbReference>
<feature type="region of interest" description="Disordered" evidence="2">
    <location>
        <begin position="160"/>
        <end position="202"/>
    </location>
</feature>
<accession>A0AAV9P209</accession>
<protein>
    <submittedName>
        <fullName evidence="3">Uncharacterized protein</fullName>
    </submittedName>
</protein>
<feature type="compositionally biased region" description="Basic and acidic residues" evidence="2">
    <location>
        <begin position="160"/>
        <end position="191"/>
    </location>
</feature>
<proteinExistence type="predicted"/>
<organism evidence="3 4">
    <name type="scientific">Saxophila tyrrhenica</name>
    <dbReference type="NCBI Taxonomy" id="1690608"/>
    <lineage>
        <taxon>Eukaryota</taxon>
        <taxon>Fungi</taxon>
        <taxon>Dikarya</taxon>
        <taxon>Ascomycota</taxon>
        <taxon>Pezizomycotina</taxon>
        <taxon>Dothideomycetes</taxon>
        <taxon>Dothideomycetidae</taxon>
        <taxon>Mycosphaerellales</taxon>
        <taxon>Extremaceae</taxon>
        <taxon>Saxophila</taxon>
    </lineage>
</organism>
<keyword evidence="1" id="KW-0175">Coiled coil</keyword>